<reference evidence="3" key="1">
    <citation type="journal article" date="2018" name="Nat. Microbiol.">
        <title>Leveraging single-cell genomics to expand the fungal tree of life.</title>
        <authorList>
            <person name="Ahrendt S.R."/>
            <person name="Quandt C.A."/>
            <person name="Ciobanu D."/>
            <person name="Clum A."/>
            <person name="Salamov A."/>
            <person name="Andreopoulos B."/>
            <person name="Cheng J.F."/>
            <person name="Woyke T."/>
            <person name="Pelin A."/>
            <person name="Henrissat B."/>
            <person name="Reynolds N.K."/>
            <person name="Benny G.L."/>
            <person name="Smith M.E."/>
            <person name="James T.Y."/>
            <person name="Grigoriev I.V."/>
        </authorList>
    </citation>
    <scope>NUCLEOTIDE SEQUENCE [LARGE SCALE GENOMIC DNA]</scope>
    <source>
        <strain evidence="3">Benny S71-1</strain>
    </source>
</reference>
<proteinExistence type="predicted"/>
<accession>A0A4P9YY13</accession>
<feature type="region of interest" description="Disordered" evidence="1">
    <location>
        <begin position="1244"/>
        <end position="1266"/>
    </location>
</feature>
<feature type="compositionally biased region" description="Low complexity" evidence="1">
    <location>
        <begin position="1302"/>
        <end position="1314"/>
    </location>
</feature>
<dbReference type="EMBL" id="KZ989946">
    <property type="protein sequence ID" value="RKP24967.1"/>
    <property type="molecule type" value="Genomic_DNA"/>
</dbReference>
<dbReference type="OrthoDB" id="2410297at2759"/>
<feature type="region of interest" description="Disordered" evidence="1">
    <location>
        <begin position="1118"/>
        <end position="1207"/>
    </location>
</feature>
<dbReference type="Proteomes" id="UP000278143">
    <property type="component" value="Unassembled WGS sequence"/>
</dbReference>
<evidence type="ECO:0000313" key="2">
    <source>
        <dbReference type="EMBL" id="RKP24967.1"/>
    </source>
</evidence>
<organism evidence="2 3">
    <name type="scientific">Syncephalis pseudoplumigaleata</name>
    <dbReference type="NCBI Taxonomy" id="1712513"/>
    <lineage>
        <taxon>Eukaryota</taxon>
        <taxon>Fungi</taxon>
        <taxon>Fungi incertae sedis</taxon>
        <taxon>Zoopagomycota</taxon>
        <taxon>Zoopagomycotina</taxon>
        <taxon>Zoopagomycetes</taxon>
        <taxon>Zoopagales</taxon>
        <taxon>Piptocephalidaceae</taxon>
        <taxon>Syncephalis</taxon>
    </lineage>
</organism>
<feature type="compositionally biased region" description="Polar residues" evidence="1">
    <location>
        <begin position="1136"/>
        <end position="1158"/>
    </location>
</feature>
<sequence>MDFGGVINGVALGLMAMNDARFREVKLVITNRHRELELRGMRHILLNGRCSRAPYATVPADEGGATSHYGNNERVATFCTDLTAFRTRGCVVYKLTRKGGRPLPDGRLFVIIGWDVPLRGANQYFLELVKADFPTFPDDREELQRQYLHLALSNSKCGADEVLQRHLRLQDGISLVVAATMGTASVTDLRLELYEDHADDGARHRPVQLAPLNIMSNGHDSPSLAMPNAGPLAVTASAASTGTIGTASTGTMVVSSINGHRPSVSIAPPMLANDTTSNVVPSSVRLRRKIQIELRNQHSDILLCESQHDVAKGGCQQAPDAQIRPGNASSAEFRTAVYGAGRGWIVYQLTRAKDRVWQRRIFMAIAWDVPHTGVGRFHMTVFQADHKEFPQDHNERDRIFTLMWKEMMQRGHGQRVWTGELMPGIRFTLSTNVSGGSTARFMVNLTHEHEDRSMLTPIWLPAYTCFTYRTNFAAVQVQKLLAAAAGQQRNSLGYTGSFAMFVLVENAHPSTLLCLCSIDSRSRSVRKEGSAGVLRSGIHDILSAHVGESERSLMGHAVYQVAENLVLPSSSNLPTEGRASTSLGGGAGGEQRLYILVSWTAPTITQIRYGVEFFSAYDDEPLANSSATRSLFFVLAALSRGYRGHRVTRMASFKGESRALLVQGYLSMDDNPVLSVYFGPVSDTTAAVQRRTTFGGVAQGRMPTQVQFTLENLHPSVRLQSGRFYSVSSHILEDFDRALLPHGRAAGLIAADPSATASSGVVMYQIVDLEGKPLDNLPYLIIAWRMALENGNEEIRFVADVLQEVEFGERDPAGDAMLSLPNLYNVLMRSKDADASRGSYAVEDERVGFLSRRKNRSLYSVTLDSNVAKARNTLNAIICFSNESQGGRHASDNLSISSEETVAPSIAPDDDMDHPLSPPPVPALPSAHPNPIYWHPPRSTSLPAHKQLQPQPQPQPIVRPHTLATMVLDVHNLHAGIRLLYPHAYIVQGEPATIPSGTLGLGDQLSCEFTSTANGSGLAEGFIMAAVEDRERQLTTSTYLTIGWHVAPTGERAYFANAVQVTFDMHERFATHAGRDKFFRRLADTRMISAGGHVRQRIKVDGLNVALIGRLSRETEPGPPYLRMRLVDPNDPTLMRQRSGSLTSSGTNATSDSQSTVQPAVVEQYHSQFPPEDRAINFEPNPSMRARAPSSRVLPLSDTNSERSVPSMRNSVAIMPGVTTIEEYGSSSAREAAALKRQTLSGEVKYARMKSRPLPQPPSRDNSASNLSMLSTSMANASIGAPKPQETTGKADESSLAVNEASSNNGSSSSSGGSITAHRASQIMPIEAKEQLKLIFAIRNLLADISLQLVACQAVEGMCTRSLQEQVDARSRNEDWGTFASSTHLYDAATNEAIVQLEGIIAYRIGYTDGTPLARPVLLLIGWNMSQKAPNRLLLEIVALNSMQQLPNATDHRAWHDILQGLDAMSRFSCYGAVDMEIAIDDRRQIEIQASLTSGANAKLRIKLKELLLDEAPAIQ</sequence>
<protein>
    <submittedName>
        <fullName evidence="2">Uncharacterized protein</fullName>
    </submittedName>
</protein>
<keyword evidence="3" id="KW-1185">Reference proteome</keyword>
<feature type="region of interest" description="Disordered" evidence="1">
    <location>
        <begin position="904"/>
        <end position="926"/>
    </location>
</feature>
<gene>
    <name evidence="2" type="ORF">SYNPS1DRAFT_29289</name>
</gene>
<evidence type="ECO:0000256" key="1">
    <source>
        <dbReference type="SAM" id="MobiDB-lite"/>
    </source>
</evidence>
<name>A0A4P9YY13_9FUNG</name>
<evidence type="ECO:0000313" key="3">
    <source>
        <dbReference type="Proteomes" id="UP000278143"/>
    </source>
</evidence>
<feature type="compositionally biased region" description="Polar residues" evidence="1">
    <location>
        <begin position="1197"/>
        <end position="1207"/>
    </location>
</feature>
<feature type="region of interest" description="Disordered" evidence="1">
    <location>
        <begin position="1278"/>
        <end position="1316"/>
    </location>
</feature>